<evidence type="ECO:0008006" key="5">
    <source>
        <dbReference type="Google" id="ProtNLM"/>
    </source>
</evidence>
<dbReference type="Proteomes" id="UP000218272">
    <property type="component" value="Chromosome SCLO_1"/>
</dbReference>
<dbReference type="OrthoDB" id="7209629at2"/>
<reference evidence="3 4" key="1">
    <citation type="submission" date="2016-10" db="EMBL/GenBank/DDBJ databases">
        <title>Complete Genome Sequence of the Nonylphenol-Degrading Bacterium Sphingobium cloacae JCM 10874T.</title>
        <authorList>
            <person name="Ootsuka M."/>
            <person name="Nishizawa T."/>
            <person name="Ohta H."/>
        </authorList>
    </citation>
    <scope>NUCLEOTIDE SEQUENCE [LARGE SCALE GENOMIC DNA]</scope>
    <source>
        <strain evidence="3 4">JCM 10874</strain>
    </source>
</reference>
<evidence type="ECO:0000256" key="2">
    <source>
        <dbReference type="SAM" id="Phobius"/>
    </source>
</evidence>
<keyword evidence="2" id="KW-0472">Membrane</keyword>
<keyword evidence="4" id="KW-1185">Reference proteome</keyword>
<dbReference type="AlphaFoldDB" id="A0A1E1F6G1"/>
<organism evidence="3 4">
    <name type="scientific">Sphingobium cloacae</name>
    <dbReference type="NCBI Taxonomy" id="120107"/>
    <lineage>
        <taxon>Bacteria</taxon>
        <taxon>Pseudomonadati</taxon>
        <taxon>Pseudomonadota</taxon>
        <taxon>Alphaproteobacteria</taxon>
        <taxon>Sphingomonadales</taxon>
        <taxon>Sphingomonadaceae</taxon>
        <taxon>Sphingobium</taxon>
    </lineage>
</organism>
<keyword evidence="2" id="KW-1133">Transmembrane helix</keyword>
<keyword evidence="2" id="KW-0812">Transmembrane</keyword>
<gene>
    <name evidence="3" type="ORF">SCLO_1030270</name>
</gene>
<evidence type="ECO:0000313" key="4">
    <source>
        <dbReference type="Proteomes" id="UP000218272"/>
    </source>
</evidence>
<proteinExistence type="predicted"/>
<dbReference type="RefSeq" id="WP_066514333.1">
    <property type="nucleotide sequence ID" value="NZ_AP017655.1"/>
</dbReference>
<evidence type="ECO:0000256" key="1">
    <source>
        <dbReference type="SAM" id="MobiDB-lite"/>
    </source>
</evidence>
<protein>
    <recommendedName>
        <fullName evidence="5">OmpR/PhoB-type domain-containing protein</fullName>
    </recommendedName>
</protein>
<sequence>MEDADWKSRLREEAERIRLGKRLGKSAQINRLFDYLVERSLMGTATKEIEVAREVFGWSADSNAGLDATVRTHVHRLRKKLDELAAESDGDHLALPRGEYRLVLVPQEHDGGRGILFDRPGRSAASISIRGRHLFWIAAGLFGLALAGWLGWIAHAGYHPADRRAASAFWKPLTTSRFPTLMVMGDDYTFGEFNDHGAVARLIRDPAINTRQDLDREKLLVGGASKGFVDLDYHTLPEAMGPALTMVAPIVHAATGDPERPAVVGISRFPTEMLGRNNIVYVGLLGGLRLLAAPLFEGSRFSVSDDGDSILDRETKRRFESDWADPAEDRLLRHDYAYISSRPGPIGNWILVISGTRDPALKEAAQIVSSRAKLDQLARIAGNGPFEAVYEVRTYGPSNYTSRPIIVRPIPAGARVPGADPAKAQSRRQPSP</sequence>
<accession>A0A1E1F6G1</accession>
<dbReference type="KEGG" id="sclo:SCLO_1030270"/>
<feature type="transmembrane region" description="Helical" evidence="2">
    <location>
        <begin position="134"/>
        <end position="154"/>
    </location>
</feature>
<dbReference type="EMBL" id="AP017655">
    <property type="protein sequence ID" value="BAV66067.1"/>
    <property type="molecule type" value="Genomic_DNA"/>
</dbReference>
<evidence type="ECO:0000313" key="3">
    <source>
        <dbReference type="EMBL" id="BAV66067.1"/>
    </source>
</evidence>
<name>A0A1E1F6G1_9SPHN</name>
<feature type="region of interest" description="Disordered" evidence="1">
    <location>
        <begin position="411"/>
        <end position="432"/>
    </location>
</feature>